<evidence type="ECO:0000256" key="1">
    <source>
        <dbReference type="ARBA" id="ARBA00004496"/>
    </source>
</evidence>
<dbReference type="EMBL" id="CAJOBF010003073">
    <property type="protein sequence ID" value="CAF4072558.1"/>
    <property type="molecule type" value="Genomic_DNA"/>
</dbReference>
<dbReference type="AlphaFoldDB" id="A0A819Q4M8"/>
<accession>A0A819Q4M8</accession>
<evidence type="ECO:0000256" key="5">
    <source>
        <dbReference type="ARBA" id="ARBA00037614"/>
    </source>
</evidence>
<name>A0A819Q4M8_9BILA</name>
<dbReference type="GO" id="GO:0005737">
    <property type="term" value="C:cytoplasm"/>
    <property type="evidence" value="ECO:0007669"/>
    <property type="project" value="UniProtKB-SubCell"/>
</dbReference>
<dbReference type="EMBL" id="CAJOBG010002721">
    <property type="protein sequence ID" value="CAF4024455.1"/>
    <property type="molecule type" value="Genomic_DNA"/>
</dbReference>
<keyword evidence="4" id="KW-0802">TPR repeat</keyword>
<dbReference type="PANTHER" id="PTHR44554">
    <property type="entry name" value="LRP2-BINDING PROTEIN"/>
    <property type="match status" value="1"/>
</dbReference>
<evidence type="ECO:0000256" key="4">
    <source>
        <dbReference type="ARBA" id="ARBA00022803"/>
    </source>
</evidence>
<evidence type="ECO:0000313" key="7">
    <source>
        <dbReference type="EMBL" id="CAF4024455.1"/>
    </source>
</evidence>
<dbReference type="Pfam" id="PF08238">
    <property type="entry name" value="Sel1"/>
    <property type="match status" value="5"/>
</dbReference>
<evidence type="ECO:0000256" key="2">
    <source>
        <dbReference type="ARBA" id="ARBA00022490"/>
    </source>
</evidence>
<comment type="caution">
    <text evidence="7">The sequence shown here is derived from an EMBL/GenBank/DDBJ whole genome shotgun (WGS) entry which is preliminary data.</text>
</comment>
<dbReference type="SUPFAM" id="SSF81901">
    <property type="entry name" value="HCP-like"/>
    <property type="match status" value="1"/>
</dbReference>
<dbReference type="Proteomes" id="UP000663842">
    <property type="component" value="Unassembled WGS sequence"/>
</dbReference>
<dbReference type="InterPro" id="IPR006597">
    <property type="entry name" value="Sel1-like"/>
</dbReference>
<gene>
    <name evidence="7" type="ORF">OVN521_LOCUS16402</name>
    <name evidence="8" type="ORF">UXM345_LOCUS20535</name>
</gene>
<comment type="function">
    <text evidence="5">May act as an adapter that regulates LRP2 function.</text>
</comment>
<keyword evidence="3" id="KW-0677">Repeat</keyword>
<dbReference type="InterPro" id="IPR011990">
    <property type="entry name" value="TPR-like_helical_dom_sf"/>
</dbReference>
<dbReference type="InterPro" id="IPR052323">
    <property type="entry name" value="LRP2-binding"/>
</dbReference>
<keyword evidence="2" id="KW-0963">Cytoplasm</keyword>
<comment type="subcellular location">
    <subcellularLocation>
        <location evidence="1">Cytoplasm</location>
    </subcellularLocation>
</comment>
<dbReference type="PANTHER" id="PTHR44554:SF1">
    <property type="entry name" value="LRP2-BINDING PROTEIN"/>
    <property type="match status" value="1"/>
</dbReference>
<protein>
    <recommendedName>
        <fullName evidence="6">LRP2-binding protein</fullName>
    </recommendedName>
</protein>
<keyword evidence="9" id="KW-1185">Reference proteome</keyword>
<reference evidence="7" key="1">
    <citation type="submission" date="2021-02" db="EMBL/GenBank/DDBJ databases">
        <authorList>
            <person name="Nowell W R."/>
        </authorList>
    </citation>
    <scope>NUCLEOTIDE SEQUENCE</scope>
</reference>
<evidence type="ECO:0000256" key="6">
    <source>
        <dbReference type="ARBA" id="ARBA00039954"/>
    </source>
</evidence>
<sequence>MSANPIGEKFSAPVPQALGAREFMIERLILRDNTRELLRQNGQEEEIENELITLSECECRMNVYDPTKCKCRACEGHFLLAQFYYDTEQYDKAWRWYSKIQYADLRVSCLLFLLSIAFYQLAVMCFEGEAPKNCTPKDAYQMMLQITSKEKDPHSFLIPYAEFHLGKAFFQGYGVEQSDEKAESWWLLAARDDRHEAVIEAQTALAFFYSRKNTDAYNLNKTLYWHNQASRNGSLESLGAMGAMNLFGIGTDKDINQAIDCLRQASERGNIYAIGLLVYAYYTRKLFTKATDLAKRVSALNDINELSRASCCLPQYICKGIAIASFILGRCLELGHGIKKDSNQAIMMYKKSFRYDPDACQLLQDYLTHEKI</sequence>
<proteinExistence type="predicted"/>
<evidence type="ECO:0000313" key="8">
    <source>
        <dbReference type="EMBL" id="CAF4072558.1"/>
    </source>
</evidence>
<evidence type="ECO:0000256" key="3">
    <source>
        <dbReference type="ARBA" id="ARBA00022737"/>
    </source>
</evidence>
<dbReference type="Proteomes" id="UP000663866">
    <property type="component" value="Unassembled WGS sequence"/>
</dbReference>
<organism evidence="7 9">
    <name type="scientific">Rotaria magnacalcarata</name>
    <dbReference type="NCBI Taxonomy" id="392030"/>
    <lineage>
        <taxon>Eukaryota</taxon>
        <taxon>Metazoa</taxon>
        <taxon>Spiralia</taxon>
        <taxon>Gnathifera</taxon>
        <taxon>Rotifera</taxon>
        <taxon>Eurotatoria</taxon>
        <taxon>Bdelloidea</taxon>
        <taxon>Philodinida</taxon>
        <taxon>Philodinidae</taxon>
        <taxon>Rotaria</taxon>
    </lineage>
</organism>
<evidence type="ECO:0000313" key="9">
    <source>
        <dbReference type="Proteomes" id="UP000663866"/>
    </source>
</evidence>
<dbReference type="Gene3D" id="1.25.40.10">
    <property type="entry name" value="Tetratricopeptide repeat domain"/>
    <property type="match status" value="1"/>
</dbReference>
<dbReference type="SMART" id="SM00671">
    <property type="entry name" value="SEL1"/>
    <property type="match status" value="5"/>
</dbReference>